<reference evidence="4" key="2">
    <citation type="submission" date="2012-11" db="EMBL/GenBank/DDBJ databases">
        <authorList>
            <person name="Kuo A."/>
            <person name="Curtis B.A."/>
            <person name="Tanifuji G."/>
            <person name="Burki F."/>
            <person name="Gruber A."/>
            <person name="Irimia M."/>
            <person name="Maruyama S."/>
            <person name="Arias M.C."/>
            <person name="Ball S.G."/>
            <person name="Gile G.H."/>
            <person name="Hirakawa Y."/>
            <person name="Hopkins J.F."/>
            <person name="Rensing S.A."/>
            <person name="Schmutz J."/>
            <person name="Symeonidi A."/>
            <person name="Elias M."/>
            <person name="Eveleigh R.J."/>
            <person name="Herman E.K."/>
            <person name="Klute M.J."/>
            <person name="Nakayama T."/>
            <person name="Obornik M."/>
            <person name="Reyes-Prieto A."/>
            <person name="Armbrust E.V."/>
            <person name="Aves S.J."/>
            <person name="Beiko R.G."/>
            <person name="Coutinho P."/>
            <person name="Dacks J.B."/>
            <person name="Durnford D.G."/>
            <person name="Fast N.M."/>
            <person name="Green B.R."/>
            <person name="Grisdale C."/>
            <person name="Hempe F."/>
            <person name="Henrissat B."/>
            <person name="Hoppner M.P."/>
            <person name="Ishida K.-I."/>
            <person name="Kim E."/>
            <person name="Koreny L."/>
            <person name="Kroth P.G."/>
            <person name="Liu Y."/>
            <person name="Malik S.-B."/>
            <person name="Maier U.G."/>
            <person name="McRose D."/>
            <person name="Mock T."/>
            <person name="Neilson J.A."/>
            <person name="Onodera N.T."/>
            <person name="Poole A.M."/>
            <person name="Pritham E.J."/>
            <person name="Richards T.A."/>
            <person name="Rocap G."/>
            <person name="Roy S.W."/>
            <person name="Sarai C."/>
            <person name="Schaack S."/>
            <person name="Shirato S."/>
            <person name="Slamovits C.H."/>
            <person name="Spencer D.F."/>
            <person name="Suzuki S."/>
            <person name="Worden A.Z."/>
            <person name="Zauner S."/>
            <person name="Barry K."/>
            <person name="Bell C."/>
            <person name="Bharti A.K."/>
            <person name="Crow J.A."/>
            <person name="Grimwood J."/>
            <person name="Kramer R."/>
            <person name="Lindquist E."/>
            <person name="Lucas S."/>
            <person name="Salamov A."/>
            <person name="McFadden G.I."/>
            <person name="Lane C.E."/>
            <person name="Keeling P.J."/>
            <person name="Gray M.W."/>
            <person name="Grigoriev I.V."/>
            <person name="Archibald J.M."/>
        </authorList>
    </citation>
    <scope>NUCLEOTIDE SEQUENCE</scope>
    <source>
        <strain evidence="4">CCMP2712</strain>
    </source>
</reference>
<evidence type="ECO:0000256" key="1">
    <source>
        <dbReference type="SAM" id="MobiDB-lite"/>
    </source>
</evidence>
<dbReference type="AlphaFoldDB" id="L1JCT8"/>
<accession>L1JCT8</accession>
<protein>
    <recommendedName>
        <fullName evidence="5">RWP-RK domain-containing protein</fullName>
    </recommendedName>
</protein>
<feature type="compositionally biased region" description="Polar residues" evidence="1">
    <location>
        <begin position="277"/>
        <end position="297"/>
    </location>
</feature>
<evidence type="ECO:0000313" key="4">
    <source>
        <dbReference type="Proteomes" id="UP000011087"/>
    </source>
</evidence>
<sequence length="388" mass="41458">MQQLPLGMQHPLANFAVSQSIQQRCGLQAPNAPPENAQIAIGLNSFLLRGIQDKSAGQAFNPNECHLPGIQANPHVTMGPVNTVSGMNPVLHLGMSSAFTCVRDALKGADESASIQSAVQSITASAQAMAQNIHVSQPFSADDSKAQGSDEDDSKKKSLIGAELAARIYAMRPPRTQVGGQFNAAQGLSPTAVGNLFGVSSKVVRDIWNRRTWIEATRSLWSDFEVASHLIEMKTADPDLANKLAKFKPLILKRKPGRPPGAKDFVPRQRRKRDVTSGASQENAETATGQTTSQPQQLPAAATPSLVAGNPLASNLQLCTQAIAQSLVNPVLKLERNLAGLEQSAVRTAQDAMGGHQGHHEEGILSINQADPFASDWQHLLKESDVMV</sequence>
<dbReference type="EnsemblProtists" id="EKX45915">
    <property type="protein sequence ID" value="EKX45915"/>
    <property type="gene ID" value="GUITHDRAFT_138740"/>
</dbReference>
<evidence type="ECO:0008006" key="5">
    <source>
        <dbReference type="Google" id="ProtNLM"/>
    </source>
</evidence>
<feature type="region of interest" description="Disordered" evidence="1">
    <location>
        <begin position="138"/>
        <end position="157"/>
    </location>
</feature>
<dbReference type="RefSeq" id="XP_005832895.1">
    <property type="nucleotide sequence ID" value="XM_005832838.1"/>
</dbReference>
<reference evidence="3" key="3">
    <citation type="submission" date="2016-03" db="UniProtKB">
        <authorList>
            <consortium name="EnsemblProtists"/>
        </authorList>
    </citation>
    <scope>IDENTIFICATION</scope>
</reference>
<evidence type="ECO:0000313" key="2">
    <source>
        <dbReference type="EMBL" id="EKX45915.1"/>
    </source>
</evidence>
<dbReference type="GeneID" id="17302429"/>
<dbReference type="PaxDb" id="55529-EKX45915"/>
<dbReference type="HOGENOM" id="CLU_712608_0_0_1"/>
<dbReference type="Proteomes" id="UP000011087">
    <property type="component" value="Unassembled WGS sequence"/>
</dbReference>
<proteinExistence type="predicted"/>
<reference evidence="2 4" key="1">
    <citation type="journal article" date="2012" name="Nature">
        <title>Algal genomes reveal evolutionary mosaicism and the fate of nucleomorphs.</title>
        <authorList>
            <consortium name="DOE Joint Genome Institute"/>
            <person name="Curtis B.A."/>
            <person name="Tanifuji G."/>
            <person name="Burki F."/>
            <person name="Gruber A."/>
            <person name="Irimia M."/>
            <person name="Maruyama S."/>
            <person name="Arias M.C."/>
            <person name="Ball S.G."/>
            <person name="Gile G.H."/>
            <person name="Hirakawa Y."/>
            <person name="Hopkins J.F."/>
            <person name="Kuo A."/>
            <person name="Rensing S.A."/>
            <person name="Schmutz J."/>
            <person name="Symeonidi A."/>
            <person name="Elias M."/>
            <person name="Eveleigh R.J."/>
            <person name="Herman E.K."/>
            <person name="Klute M.J."/>
            <person name="Nakayama T."/>
            <person name="Obornik M."/>
            <person name="Reyes-Prieto A."/>
            <person name="Armbrust E.V."/>
            <person name="Aves S.J."/>
            <person name="Beiko R.G."/>
            <person name="Coutinho P."/>
            <person name="Dacks J.B."/>
            <person name="Durnford D.G."/>
            <person name="Fast N.M."/>
            <person name="Green B.R."/>
            <person name="Grisdale C.J."/>
            <person name="Hempel F."/>
            <person name="Henrissat B."/>
            <person name="Hoppner M.P."/>
            <person name="Ishida K."/>
            <person name="Kim E."/>
            <person name="Koreny L."/>
            <person name="Kroth P.G."/>
            <person name="Liu Y."/>
            <person name="Malik S.B."/>
            <person name="Maier U.G."/>
            <person name="McRose D."/>
            <person name="Mock T."/>
            <person name="Neilson J.A."/>
            <person name="Onodera N.T."/>
            <person name="Poole A.M."/>
            <person name="Pritham E.J."/>
            <person name="Richards T.A."/>
            <person name="Rocap G."/>
            <person name="Roy S.W."/>
            <person name="Sarai C."/>
            <person name="Schaack S."/>
            <person name="Shirato S."/>
            <person name="Slamovits C.H."/>
            <person name="Spencer D.F."/>
            <person name="Suzuki S."/>
            <person name="Worden A.Z."/>
            <person name="Zauner S."/>
            <person name="Barry K."/>
            <person name="Bell C."/>
            <person name="Bharti A.K."/>
            <person name="Crow J.A."/>
            <person name="Grimwood J."/>
            <person name="Kramer R."/>
            <person name="Lindquist E."/>
            <person name="Lucas S."/>
            <person name="Salamov A."/>
            <person name="McFadden G.I."/>
            <person name="Lane C.E."/>
            <person name="Keeling P.J."/>
            <person name="Gray M.W."/>
            <person name="Grigoriev I.V."/>
            <person name="Archibald J.M."/>
        </authorList>
    </citation>
    <scope>NUCLEOTIDE SEQUENCE</scope>
    <source>
        <strain evidence="2 4">CCMP2712</strain>
    </source>
</reference>
<dbReference type="OrthoDB" id="10617677at2759"/>
<organism evidence="2">
    <name type="scientific">Guillardia theta (strain CCMP2712)</name>
    <name type="common">Cryptophyte</name>
    <dbReference type="NCBI Taxonomy" id="905079"/>
    <lineage>
        <taxon>Eukaryota</taxon>
        <taxon>Cryptophyceae</taxon>
        <taxon>Pyrenomonadales</taxon>
        <taxon>Geminigeraceae</taxon>
        <taxon>Guillardia</taxon>
    </lineage>
</organism>
<evidence type="ECO:0000313" key="3">
    <source>
        <dbReference type="EnsemblProtists" id="EKX45915"/>
    </source>
</evidence>
<name>L1JCT8_GUITC</name>
<feature type="region of interest" description="Disordered" evidence="1">
    <location>
        <begin position="252"/>
        <end position="302"/>
    </location>
</feature>
<dbReference type="EMBL" id="JH992997">
    <property type="protein sequence ID" value="EKX45915.1"/>
    <property type="molecule type" value="Genomic_DNA"/>
</dbReference>
<dbReference type="KEGG" id="gtt:GUITHDRAFT_138740"/>
<gene>
    <name evidence="2" type="ORF">GUITHDRAFT_138740</name>
</gene>
<keyword evidence="4" id="KW-1185">Reference proteome</keyword>